<reference evidence="6" key="1">
    <citation type="journal article" date="2023" name="Mol. Biol. Evol.">
        <title>Third-Generation Sequencing Reveals the Adaptive Role of the Epigenome in Three Deep-Sea Polychaetes.</title>
        <authorList>
            <person name="Perez M."/>
            <person name="Aroh O."/>
            <person name="Sun Y."/>
            <person name="Lan Y."/>
            <person name="Juniper S.K."/>
            <person name="Young C.R."/>
            <person name="Angers B."/>
            <person name="Qian P.Y."/>
        </authorList>
    </citation>
    <scope>NUCLEOTIDE SEQUENCE</scope>
    <source>
        <strain evidence="6">P08H-3</strain>
    </source>
</reference>
<proteinExistence type="predicted"/>
<sequence length="72" mass="7832">MGVLGLAIYLRMDPQSNHFIRAAYADEINIYHIICYLLIATGVAVTFIGFLGCCGAFQESRCMLGSVSTVLV</sequence>
<organism evidence="6 7">
    <name type="scientific">Paralvinella palmiformis</name>
    <dbReference type="NCBI Taxonomy" id="53620"/>
    <lineage>
        <taxon>Eukaryota</taxon>
        <taxon>Metazoa</taxon>
        <taxon>Spiralia</taxon>
        <taxon>Lophotrochozoa</taxon>
        <taxon>Annelida</taxon>
        <taxon>Polychaeta</taxon>
        <taxon>Sedentaria</taxon>
        <taxon>Canalipalpata</taxon>
        <taxon>Terebellida</taxon>
        <taxon>Terebelliformia</taxon>
        <taxon>Alvinellidae</taxon>
        <taxon>Paralvinella</taxon>
    </lineage>
</organism>
<dbReference type="InterPro" id="IPR018499">
    <property type="entry name" value="Tetraspanin/Peripherin"/>
</dbReference>
<dbReference type="PRINTS" id="PR00259">
    <property type="entry name" value="TMFOUR"/>
</dbReference>
<dbReference type="AlphaFoldDB" id="A0AAD9JGW6"/>
<evidence type="ECO:0000256" key="4">
    <source>
        <dbReference type="ARBA" id="ARBA00023136"/>
    </source>
</evidence>
<evidence type="ECO:0000313" key="7">
    <source>
        <dbReference type="Proteomes" id="UP001208570"/>
    </source>
</evidence>
<protein>
    <submittedName>
        <fullName evidence="6">Uncharacterized protein</fullName>
    </submittedName>
</protein>
<evidence type="ECO:0000256" key="2">
    <source>
        <dbReference type="ARBA" id="ARBA00022692"/>
    </source>
</evidence>
<feature type="transmembrane region" description="Helical" evidence="5">
    <location>
        <begin position="30"/>
        <end position="57"/>
    </location>
</feature>
<name>A0AAD9JGW6_9ANNE</name>
<evidence type="ECO:0000256" key="3">
    <source>
        <dbReference type="ARBA" id="ARBA00022989"/>
    </source>
</evidence>
<keyword evidence="3 5" id="KW-1133">Transmembrane helix</keyword>
<accession>A0AAD9JGW6</accession>
<comment type="subcellular location">
    <subcellularLocation>
        <location evidence="1">Membrane</location>
        <topology evidence="1">Multi-pass membrane protein</topology>
    </subcellularLocation>
</comment>
<keyword evidence="4 5" id="KW-0472">Membrane</keyword>
<keyword evidence="2 5" id="KW-0812">Transmembrane</keyword>
<evidence type="ECO:0000256" key="1">
    <source>
        <dbReference type="ARBA" id="ARBA00004141"/>
    </source>
</evidence>
<dbReference type="Proteomes" id="UP001208570">
    <property type="component" value="Unassembled WGS sequence"/>
</dbReference>
<dbReference type="Pfam" id="PF00335">
    <property type="entry name" value="Tetraspanin"/>
    <property type="match status" value="1"/>
</dbReference>
<dbReference type="GO" id="GO:0016020">
    <property type="term" value="C:membrane"/>
    <property type="evidence" value="ECO:0007669"/>
    <property type="project" value="UniProtKB-SubCell"/>
</dbReference>
<evidence type="ECO:0000256" key="5">
    <source>
        <dbReference type="SAM" id="Phobius"/>
    </source>
</evidence>
<dbReference type="EMBL" id="JAODUP010000337">
    <property type="protein sequence ID" value="KAK2152210.1"/>
    <property type="molecule type" value="Genomic_DNA"/>
</dbReference>
<keyword evidence="7" id="KW-1185">Reference proteome</keyword>
<comment type="caution">
    <text evidence="6">The sequence shown here is derived from an EMBL/GenBank/DDBJ whole genome shotgun (WGS) entry which is preliminary data.</text>
</comment>
<gene>
    <name evidence="6" type="ORF">LSH36_337g04004</name>
</gene>
<evidence type="ECO:0000313" key="6">
    <source>
        <dbReference type="EMBL" id="KAK2152210.1"/>
    </source>
</evidence>